<proteinExistence type="inferred from homology"/>
<dbReference type="OrthoDB" id="161814at2759"/>
<evidence type="ECO:0000256" key="3">
    <source>
        <dbReference type="ARBA" id="ARBA00022989"/>
    </source>
</evidence>
<keyword evidence="5" id="KW-0813">Transport</keyword>
<dbReference type="AlphaFoldDB" id="A0A024TJ75"/>
<dbReference type="EMBL" id="KI913987">
    <property type="protein sequence ID" value="ETV94108.1"/>
    <property type="molecule type" value="Genomic_DNA"/>
</dbReference>
<dbReference type="eggNOG" id="ENOG502R805">
    <property type="taxonomic scope" value="Eukaryota"/>
</dbReference>
<feature type="transmembrane region" description="Helical" evidence="5">
    <location>
        <begin position="208"/>
        <end position="230"/>
    </location>
</feature>
<keyword evidence="4 5" id="KW-0472">Membrane</keyword>
<dbReference type="VEuPathDB" id="FungiDB:H310_12124"/>
<comment type="similarity">
    <text evidence="5">Belongs to the copper transporter (Ctr) (TC 1.A.56) family. SLC31A subfamily.</text>
</comment>
<evidence type="ECO:0000313" key="6">
    <source>
        <dbReference type="EMBL" id="ETV94108.1"/>
    </source>
</evidence>
<evidence type="ECO:0000256" key="4">
    <source>
        <dbReference type="ARBA" id="ARBA00023136"/>
    </source>
</evidence>
<gene>
    <name evidence="6" type="ORF">H310_12124</name>
</gene>
<keyword evidence="2 5" id="KW-0812">Transmembrane</keyword>
<accession>A0A024TJ75</accession>
<dbReference type="PANTHER" id="PTHR12483:SF27">
    <property type="entry name" value="COPPER TRANSPORT PROTEIN CTR1"/>
    <property type="match status" value="1"/>
</dbReference>
<evidence type="ECO:0000256" key="2">
    <source>
        <dbReference type="ARBA" id="ARBA00022692"/>
    </source>
</evidence>
<sequence length="354" mass="38672">MPFNKRMLFETRSYPEDLIERLAQYKTSPLTMMATSRPSRWLLAAIVLVLSCLFTSTVAQQDLRETRCPLCDMDVIPTLNQTIRGNQAIYACEMAGHLDTLRNPASKVLRGAVAISAKDVPYKNAAMECPVCGMTDLKYALPWGNRGNQKIFACSEAHANLILANQEAYYEGAAHTHSGAFCDHASVMFDGFQTSVGGTCVKLWFQPWVLSSSVSYSLGFAGIVLLGIFLEWFGEFREGVEESFIRRYGITTTSSAVVDSAYPTSAMTSLIRSQHGAGGVQSVLHCTLPTWCTVALTGMYMVALVAGYLIMLVAMVYDSGLFVACILGLGIGFYLFKDTEADSMTGNIDPCCST</sequence>
<feature type="transmembrane region" description="Helical" evidence="5">
    <location>
        <begin position="291"/>
        <end position="313"/>
    </location>
</feature>
<evidence type="ECO:0000256" key="5">
    <source>
        <dbReference type="RuleBase" id="RU367022"/>
    </source>
</evidence>
<dbReference type="InterPro" id="IPR007274">
    <property type="entry name" value="Cop_transporter"/>
</dbReference>
<protein>
    <recommendedName>
        <fullName evidence="5">Copper transport protein</fullName>
    </recommendedName>
</protein>
<keyword evidence="3 5" id="KW-1133">Transmembrane helix</keyword>
<organism evidence="6">
    <name type="scientific">Aphanomyces invadans</name>
    <dbReference type="NCBI Taxonomy" id="157072"/>
    <lineage>
        <taxon>Eukaryota</taxon>
        <taxon>Sar</taxon>
        <taxon>Stramenopiles</taxon>
        <taxon>Oomycota</taxon>
        <taxon>Saprolegniomycetes</taxon>
        <taxon>Saprolegniales</taxon>
        <taxon>Verrucalvaceae</taxon>
        <taxon>Aphanomyces</taxon>
    </lineage>
</organism>
<dbReference type="GO" id="GO:0005886">
    <property type="term" value="C:plasma membrane"/>
    <property type="evidence" value="ECO:0007669"/>
    <property type="project" value="TreeGrafter"/>
</dbReference>
<dbReference type="Pfam" id="PF04145">
    <property type="entry name" value="Ctr"/>
    <property type="match status" value="1"/>
</dbReference>
<dbReference type="GeneID" id="20089174"/>
<keyword evidence="5" id="KW-0406">Ion transport</keyword>
<keyword evidence="5" id="KW-0186">Copper</keyword>
<feature type="transmembrane region" description="Helical" evidence="5">
    <location>
        <begin position="319"/>
        <end position="336"/>
    </location>
</feature>
<dbReference type="PANTHER" id="PTHR12483">
    <property type="entry name" value="SOLUTE CARRIER FAMILY 31 COPPER TRANSPORTERS"/>
    <property type="match status" value="1"/>
</dbReference>
<dbReference type="RefSeq" id="XP_008877311.1">
    <property type="nucleotide sequence ID" value="XM_008879089.1"/>
</dbReference>
<dbReference type="GO" id="GO:0005375">
    <property type="term" value="F:copper ion transmembrane transporter activity"/>
    <property type="evidence" value="ECO:0007669"/>
    <property type="project" value="UniProtKB-UniRule"/>
</dbReference>
<name>A0A024TJ75_9STRA</name>
<keyword evidence="5" id="KW-0187">Copper transport</keyword>
<evidence type="ECO:0000256" key="1">
    <source>
        <dbReference type="ARBA" id="ARBA00004141"/>
    </source>
</evidence>
<comment type="subcellular location">
    <subcellularLocation>
        <location evidence="1 5">Membrane</location>
        <topology evidence="1 5">Multi-pass membrane protein</topology>
    </subcellularLocation>
</comment>
<reference evidence="6" key="1">
    <citation type="submission" date="2013-12" db="EMBL/GenBank/DDBJ databases">
        <title>The Genome Sequence of Aphanomyces invadans NJM9701.</title>
        <authorList>
            <consortium name="The Broad Institute Genomics Platform"/>
            <person name="Russ C."/>
            <person name="Tyler B."/>
            <person name="van West P."/>
            <person name="Dieguez-Uribeondo J."/>
            <person name="Young S.K."/>
            <person name="Zeng Q."/>
            <person name="Gargeya S."/>
            <person name="Fitzgerald M."/>
            <person name="Abouelleil A."/>
            <person name="Alvarado L."/>
            <person name="Chapman S.B."/>
            <person name="Gainer-Dewar J."/>
            <person name="Goldberg J."/>
            <person name="Griggs A."/>
            <person name="Gujja S."/>
            <person name="Hansen M."/>
            <person name="Howarth C."/>
            <person name="Imamovic A."/>
            <person name="Ireland A."/>
            <person name="Larimer J."/>
            <person name="McCowan C."/>
            <person name="Murphy C."/>
            <person name="Pearson M."/>
            <person name="Poon T.W."/>
            <person name="Priest M."/>
            <person name="Roberts A."/>
            <person name="Saif S."/>
            <person name="Shea T."/>
            <person name="Sykes S."/>
            <person name="Wortman J."/>
            <person name="Nusbaum C."/>
            <person name="Birren B."/>
        </authorList>
    </citation>
    <scope>NUCLEOTIDE SEQUENCE [LARGE SCALE GENOMIC DNA]</scope>
    <source>
        <strain evidence="6">NJM9701</strain>
    </source>
</reference>